<dbReference type="InterPro" id="IPR017938">
    <property type="entry name" value="Riboflavin_synthase-like_b-brl"/>
</dbReference>
<dbReference type="CDD" id="cd06193">
    <property type="entry name" value="siderophore_interacting"/>
    <property type="match status" value="1"/>
</dbReference>
<dbReference type="PROSITE" id="PS51384">
    <property type="entry name" value="FAD_FR"/>
    <property type="match status" value="1"/>
</dbReference>
<evidence type="ECO:0000259" key="1">
    <source>
        <dbReference type="PROSITE" id="PS51384"/>
    </source>
</evidence>
<name>A0A5Q6S4F1_9ACTN</name>
<evidence type="ECO:0000313" key="3">
    <source>
        <dbReference type="Proteomes" id="UP000307768"/>
    </source>
</evidence>
<dbReference type="Pfam" id="PF04954">
    <property type="entry name" value="SIP"/>
    <property type="match status" value="1"/>
</dbReference>
<protein>
    <submittedName>
        <fullName evidence="2">Siderophore-interacting protein</fullName>
    </submittedName>
</protein>
<evidence type="ECO:0000313" key="2">
    <source>
        <dbReference type="EMBL" id="KAA1425061.1"/>
    </source>
</evidence>
<dbReference type="InterPro" id="IPR007037">
    <property type="entry name" value="SIP_rossman_dom"/>
</dbReference>
<comment type="caution">
    <text evidence="2">The sequence shown here is derived from an EMBL/GenBank/DDBJ whole genome shotgun (WGS) entry which is preliminary data.</text>
</comment>
<dbReference type="InterPro" id="IPR013113">
    <property type="entry name" value="SIP_FAD-bd"/>
</dbReference>
<dbReference type="PANTHER" id="PTHR30157:SF0">
    <property type="entry name" value="NADPH-DEPENDENT FERRIC-CHELATE REDUCTASE"/>
    <property type="match status" value="1"/>
</dbReference>
<dbReference type="Pfam" id="PF08021">
    <property type="entry name" value="FAD_binding_9"/>
    <property type="match status" value="1"/>
</dbReference>
<feature type="domain" description="FAD-binding FR-type" evidence="1">
    <location>
        <begin position="56"/>
        <end position="190"/>
    </location>
</feature>
<dbReference type="Gene3D" id="2.40.30.10">
    <property type="entry name" value="Translation factors"/>
    <property type="match status" value="1"/>
</dbReference>
<dbReference type="InterPro" id="IPR017927">
    <property type="entry name" value="FAD-bd_FR_type"/>
</dbReference>
<dbReference type="PANTHER" id="PTHR30157">
    <property type="entry name" value="FERRIC REDUCTASE, NADPH-DEPENDENT"/>
    <property type="match status" value="1"/>
</dbReference>
<dbReference type="SUPFAM" id="SSF63380">
    <property type="entry name" value="Riboflavin synthase domain-like"/>
    <property type="match status" value="1"/>
</dbReference>
<dbReference type="GO" id="GO:0016491">
    <property type="term" value="F:oxidoreductase activity"/>
    <property type="evidence" value="ECO:0007669"/>
    <property type="project" value="InterPro"/>
</dbReference>
<organism evidence="2 3">
    <name type="scientific">Mumia zhuanghuii</name>
    <dbReference type="NCBI Taxonomy" id="2585211"/>
    <lineage>
        <taxon>Bacteria</taxon>
        <taxon>Bacillati</taxon>
        <taxon>Actinomycetota</taxon>
        <taxon>Actinomycetes</taxon>
        <taxon>Propionibacteriales</taxon>
        <taxon>Nocardioidaceae</taxon>
        <taxon>Mumia</taxon>
    </lineage>
</organism>
<accession>A0A5Q6S4F1</accession>
<dbReference type="InterPro" id="IPR039261">
    <property type="entry name" value="FNR_nucleotide-bd"/>
</dbReference>
<proteinExistence type="predicted"/>
<dbReference type="EMBL" id="VDFQ02000001">
    <property type="protein sequence ID" value="KAA1425061.1"/>
    <property type="molecule type" value="Genomic_DNA"/>
</dbReference>
<reference evidence="2 3" key="1">
    <citation type="submission" date="2019-09" db="EMBL/GenBank/DDBJ databases">
        <title>Mumia zhuanghuii sp. nov. isolated from the intestinal contents of plateau pika (Ochotona curzoniae) in the Qinghai-Tibet plateau of China.</title>
        <authorList>
            <person name="Tian Z."/>
        </authorList>
    </citation>
    <scope>NUCLEOTIDE SEQUENCE [LARGE SCALE GENOMIC DNA]</scope>
    <source>
        <strain evidence="3">350</strain>
    </source>
</reference>
<gene>
    <name evidence="2" type="ORF">FE697_004020</name>
</gene>
<dbReference type="InterPro" id="IPR039374">
    <property type="entry name" value="SIP_fam"/>
</dbReference>
<dbReference type="Gene3D" id="3.40.50.80">
    <property type="entry name" value="Nucleotide-binding domain of ferredoxin-NADP reductase (FNR) module"/>
    <property type="match status" value="1"/>
</dbReference>
<dbReference type="OrthoDB" id="9814826at2"/>
<sequence length="353" mass="38179">MLGSFVARFVAGTLAPAALDRSGVVWLGLPLLAVPPQSVPSAGGHVTTTDTAVQAWRFFDVEVARTTLLSRSFVRLTFRGDDLHEMADNGFDQRIKLMLPDATGGYDHAPSGSDWYGEWQALPDEHRNPLRTYTIRSVRPAAREVDIDVVMHGPTGPAGRFAGSCRTGSRAVLMGPNALHPGPHGAIEFAVPPADRPLLLVGDETAVPAISRILEDLPSDVCGHAVIEVPHAEDFIDLDRPPGVALTWLAREGSPHGERLIPAVRKVASAMLGDATASPSATLDDIDVDRDILWEVPLDDRGMPLPPTGDLYAWLAGESAVIKTLRRFLVSERGVDRRSVAFMGYWRLGRPES</sequence>
<dbReference type="Proteomes" id="UP000307768">
    <property type="component" value="Unassembled WGS sequence"/>
</dbReference>
<dbReference type="AlphaFoldDB" id="A0A5Q6S4F1"/>